<name>A0A8S3XKF9_PARAO</name>
<evidence type="ECO:0000313" key="2">
    <source>
        <dbReference type="Proteomes" id="UP000691718"/>
    </source>
</evidence>
<proteinExistence type="predicted"/>
<accession>A0A8S3XKF9</accession>
<gene>
    <name evidence="1" type="ORF">PAPOLLO_LOCUS18392</name>
</gene>
<dbReference type="EMBL" id="CAJQZP010001172">
    <property type="protein sequence ID" value="CAG5025476.1"/>
    <property type="molecule type" value="Genomic_DNA"/>
</dbReference>
<evidence type="ECO:0000313" key="1">
    <source>
        <dbReference type="EMBL" id="CAG5025476.1"/>
    </source>
</evidence>
<organism evidence="1 2">
    <name type="scientific">Parnassius apollo</name>
    <name type="common">Apollo butterfly</name>
    <name type="synonym">Papilio apollo</name>
    <dbReference type="NCBI Taxonomy" id="110799"/>
    <lineage>
        <taxon>Eukaryota</taxon>
        <taxon>Metazoa</taxon>
        <taxon>Ecdysozoa</taxon>
        <taxon>Arthropoda</taxon>
        <taxon>Hexapoda</taxon>
        <taxon>Insecta</taxon>
        <taxon>Pterygota</taxon>
        <taxon>Neoptera</taxon>
        <taxon>Endopterygota</taxon>
        <taxon>Lepidoptera</taxon>
        <taxon>Glossata</taxon>
        <taxon>Ditrysia</taxon>
        <taxon>Papilionoidea</taxon>
        <taxon>Papilionidae</taxon>
        <taxon>Parnassiinae</taxon>
        <taxon>Parnassini</taxon>
        <taxon>Parnassius</taxon>
        <taxon>Parnassius</taxon>
    </lineage>
</organism>
<sequence>MSITTFYYILSHLSDDLKARRTHVSLPPEEAVAVTLRYLATGSTLSDMYYNYRIGVATLSQIIRHVCQKIWILLRHRHLPKPTE</sequence>
<dbReference type="AlphaFoldDB" id="A0A8S3XKF9"/>
<reference evidence="1" key="1">
    <citation type="submission" date="2021-04" db="EMBL/GenBank/DDBJ databases">
        <authorList>
            <person name="Tunstrom K."/>
        </authorList>
    </citation>
    <scope>NUCLEOTIDE SEQUENCE</scope>
</reference>
<dbReference type="Proteomes" id="UP000691718">
    <property type="component" value="Unassembled WGS sequence"/>
</dbReference>
<dbReference type="OrthoDB" id="1681765at2759"/>
<protein>
    <submittedName>
        <fullName evidence="1">(apollo) hypothetical protein</fullName>
    </submittedName>
</protein>
<keyword evidence="2" id="KW-1185">Reference proteome</keyword>
<comment type="caution">
    <text evidence="1">The sequence shown here is derived from an EMBL/GenBank/DDBJ whole genome shotgun (WGS) entry which is preliminary data.</text>
</comment>